<protein>
    <submittedName>
        <fullName evidence="1">Uncharacterized protein</fullName>
    </submittedName>
</protein>
<accession>A0ACB8HSD9</accession>
<gene>
    <name evidence="1" type="ORF">KPL71_025449</name>
</gene>
<comment type="caution">
    <text evidence="1">The sequence shown here is derived from an EMBL/GenBank/DDBJ whole genome shotgun (WGS) entry which is preliminary data.</text>
</comment>
<evidence type="ECO:0000313" key="2">
    <source>
        <dbReference type="Proteomes" id="UP000829398"/>
    </source>
</evidence>
<reference evidence="2" key="1">
    <citation type="journal article" date="2023" name="Hortic. Res.">
        <title>A chromosome-level phased genome enabling allele-level studies in sweet orange: a case study on citrus Huanglongbing tolerance.</title>
        <authorList>
            <person name="Wu B."/>
            <person name="Yu Q."/>
            <person name="Deng Z."/>
            <person name="Duan Y."/>
            <person name="Luo F."/>
            <person name="Gmitter F. Jr."/>
        </authorList>
    </citation>
    <scope>NUCLEOTIDE SEQUENCE [LARGE SCALE GENOMIC DNA]</scope>
    <source>
        <strain evidence="2">cv. Valencia</strain>
    </source>
</reference>
<evidence type="ECO:0000313" key="1">
    <source>
        <dbReference type="EMBL" id="KAH9677666.1"/>
    </source>
</evidence>
<dbReference type="EMBL" id="CM039178">
    <property type="protein sequence ID" value="KAH9677666.1"/>
    <property type="molecule type" value="Genomic_DNA"/>
</dbReference>
<name>A0ACB8HSD9_CITSI</name>
<proteinExistence type="predicted"/>
<keyword evidence="2" id="KW-1185">Reference proteome</keyword>
<sequence>MFKALVEREADSQIKILRTDRGGEFNSQEFGSFCENHGIRRQLTAAYTPQQNGVCERKNRTILNMVRSLLQRSGLSKSFWPEAVVWSVYILNRSPTIAVQNITPEEAWSGCKPAVDHFRVFGCIAYVHVPDEKRRKLDDKGVKCIFLGVSDHSKAYKLYDPIIKKIVISRDVIFDEEKTWMWRCSSVGQQIPADFDGEIEENSQQLQPSTVSAPDLPQNRVSAETPPATNELDDQVEATDSRSQRDRRRPAWMSDYEVTGFNTLENPLIHFALFSECDPTTFKEAFKEQKWLKAMDEEIASIEKNNTWELTELPMGQRTIGVKWVYKTKLKENGEIDKYKARLVAKGYKQEFGVDYKEVFAPVARLETIRLIIALAAQNSWPVFQLDVKSAFLHGELQEEVFIEQPPGYVKLGSEHKVYKLKKALYGLKQAPRAWYSHIDAYFLKEGFRKCPYEHTLYTKIGDDGKMLMVCLYVDDLIYTGNDRVMFEKFKESIMLEFDMTDLGLLHYFLGLEVIQSDAGNFICQKKYVEEILERFQMKNCNSVTTPIEKGLKLVKDPAGRIVDSTLYKQIVGSLMYLTATRPDIMHAVSSISRYMERPREDHLLAAKRILRYLRGTAEFGLFYKKGKKSDLYGFADSDYAGDLDDRRSTSGYVFMFGSAAISWSSKKQPIVTLSTTEAEFVAAASCACQALWLRNILHELQFKQPESTQIFCDNSSTIKLSKNPVLHGRCKHIDVRYHFLRDLTKNEVIDLVYCRSEDQVADIFTKPLKLASFLKLRKSLGVCKLQFEEDSAECLN</sequence>
<organism evidence="1 2">
    <name type="scientific">Citrus sinensis</name>
    <name type="common">Sweet orange</name>
    <name type="synonym">Citrus aurantium var. sinensis</name>
    <dbReference type="NCBI Taxonomy" id="2711"/>
    <lineage>
        <taxon>Eukaryota</taxon>
        <taxon>Viridiplantae</taxon>
        <taxon>Streptophyta</taxon>
        <taxon>Embryophyta</taxon>
        <taxon>Tracheophyta</taxon>
        <taxon>Spermatophyta</taxon>
        <taxon>Magnoliopsida</taxon>
        <taxon>eudicotyledons</taxon>
        <taxon>Gunneridae</taxon>
        <taxon>Pentapetalae</taxon>
        <taxon>rosids</taxon>
        <taxon>malvids</taxon>
        <taxon>Sapindales</taxon>
        <taxon>Rutaceae</taxon>
        <taxon>Aurantioideae</taxon>
        <taxon>Citrus</taxon>
    </lineage>
</organism>
<dbReference type="Proteomes" id="UP000829398">
    <property type="component" value="Chromosome 9"/>
</dbReference>